<evidence type="ECO:0000259" key="5">
    <source>
        <dbReference type="PROSITE" id="PS50931"/>
    </source>
</evidence>
<dbReference type="GO" id="GO:0043565">
    <property type="term" value="F:sequence-specific DNA binding"/>
    <property type="evidence" value="ECO:0007669"/>
    <property type="project" value="TreeGrafter"/>
</dbReference>
<dbReference type="InterPro" id="IPR058163">
    <property type="entry name" value="LysR-type_TF_proteobact-type"/>
</dbReference>
<keyword evidence="3" id="KW-0238">DNA-binding</keyword>
<dbReference type="Pfam" id="PF03466">
    <property type="entry name" value="LysR_substrate"/>
    <property type="match status" value="1"/>
</dbReference>
<dbReference type="InterPro" id="IPR000847">
    <property type="entry name" value="LysR_HTH_N"/>
</dbReference>
<dbReference type="STRING" id="34103.SAMN05421778_104250"/>
<dbReference type="Gene3D" id="1.10.10.10">
    <property type="entry name" value="Winged helix-like DNA-binding domain superfamily/Winged helix DNA-binding domain"/>
    <property type="match status" value="1"/>
</dbReference>
<dbReference type="eggNOG" id="COG0583">
    <property type="taxonomic scope" value="Bacteria"/>
</dbReference>
<dbReference type="Gene3D" id="3.40.190.290">
    <property type="match status" value="1"/>
</dbReference>
<keyword evidence="7" id="KW-1185">Reference proteome</keyword>
<comment type="similarity">
    <text evidence="1">Belongs to the LysR transcriptional regulatory family.</text>
</comment>
<dbReference type="GO" id="GO:0003700">
    <property type="term" value="F:DNA-binding transcription factor activity"/>
    <property type="evidence" value="ECO:0007669"/>
    <property type="project" value="InterPro"/>
</dbReference>
<dbReference type="InterPro" id="IPR036388">
    <property type="entry name" value="WH-like_DNA-bd_sf"/>
</dbReference>
<evidence type="ECO:0000256" key="2">
    <source>
        <dbReference type="ARBA" id="ARBA00023015"/>
    </source>
</evidence>
<proteinExistence type="inferred from homology"/>
<dbReference type="CDD" id="cd08422">
    <property type="entry name" value="PBP2_CrgA_like"/>
    <property type="match status" value="1"/>
</dbReference>
<dbReference type="EMBL" id="AZRA01000053">
    <property type="protein sequence ID" value="KDB52261.1"/>
    <property type="molecule type" value="Genomic_DNA"/>
</dbReference>
<dbReference type="PROSITE" id="PS50931">
    <property type="entry name" value="HTH_LYSR"/>
    <property type="match status" value="1"/>
</dbReference>
<gene>
    <name evidence="6" type="ORF">X805_21690</name>
</gene>
<evidence type="ECO:0000256" key="3">
    <source>
        <dbReference type="ARBA" id="ARBA00023125"/>
    </source>
</evidence>
<name>A0A059KLC1_9BURK</name>
<dbReference type="PANTHER" id="PTHR30537:SF21">
    <property type="entry name" value="HTH-TYPE TRANSCRIPTIONAL REGULATOR SINR-RELATED"/>
    <property type="match status" value="1"/>
</dbReference>
<sequence length="301" mass="33384">MKALSDLQLFVRAAQSSSLSEAARTLDMSPATASAAIKRLEAELGAPLFVRSTRHLRLSPEGELFLDDCRAGLEILEQAHDRLSAGHQTVCGTVSLSMPSDLGRNVVLPWLHEFQRRHPQILLRLQVSDRLTDIMRSAVDLALRYGDPPDSTLVSLAVCPDNRRVLCASPDYLARHGTPLSPRELVRHNCLCFMLSERIHDHWTFMRGSEIVEVNVRGRFQCDDGDAVRRLALAGEGVVYKSGLDVAADLRSGALVRLCPDWQTEAAPLNLICPGRRHLRPAMRLLHSFLVDRFSTVPVSG</sequence>
<evidence type="ECO:0000313" key="6">
    <source>
        <dbReference type="EMBL" id="KDB52261.1"/>
    </source>
</evidence>
<evidence type="ECO:0000256" key="4">
    <source>
        <dbReference type="ARBA" id="ARBA00023163"/>
    </source>
</evidence>
<dbReference type="FunFam" id="1.10.10.10:FF:000001">
    <property type="entry name" value="LysR family transcriptional regulator"/>
    <property type="match status" value="1"/>
</dbReference>
<dbReference type="RefSeq" id="WP_037481669.1">
    <property type="nucleotide sequence ID" value="NZ_AZRA01000053.1"/>
</dbReference>
<dbReference type="SUPFAM" id="SSF46785">
    <property type="entry name" value="Winged helix' DNA-binding domain"/>
    <property type="match status" value="1"/>
</dbReference>
<dbReference type="InterPro" id="IPR005119">
    <property type="entry name" value="LysR_subst-bd"/>
</dbReference>
<keyword evidence="2" id="KW-0805">Transcription regulation</keyword>
<dbReference type="Proteomes" id="UP000026714">
    <property type="component" value="Unassembled WGS sequence"/>
</dbReference>
<dbReference type="SUPFAM" id="SSF53850">
    <property type="entry name" value="Periplasmic binding protein-like II"/>
    <property type="match status" value="1"/>
</dbReference>
<dbReference type="InterPro" id="IPR036390">
    <property type="entry name" value="WH_DNA-bd_sf"/>
</dbReference>
<organism evidence="6 7">
    <name type="scientific">Sphaerotilus natans subsp. natans DSM 6575</name>
    <dbReference type="NCBI Taxonomy" id="1286631"/>
    <lineage>
        <taxon>Bacteria</taxon>
        <taxon>Pseudomonadati</taxon>
        <taxon>Pseudomonadota</taxon>
        <taxon>Betaproteobacteria</taxon>
        <taxon>Burkholderiales</taxon>
        <taxon>Sphaerotilaceae</taxon>
        <taxon>Sphaerotilus</taxon>
    </lineage>
</organism>
<dbReference type="Pfam" id="PF00126">
    <property type="entry name" value="HTH_1"/>
    <property type="match status" value="1"/>
</dbReference>
<dbReference type="AlphaFoldDB" id="A0A059KLC1"/>
<feature type="domain" description="HTH lysR-type" evidence="5">
    <location>
        <begin position="1"/>
        <end position="59"/>
    </location>
</feature>
<dbReference type="PATRIC" id="fig|1286631.3.peg.2133"/>
<evidence type="ECO:0000256" key="1">
    <source>
        <dbReference type="ARBA" id="ARBA00009437"/>
    </source>
</evidence>
<comment type="caution">
    <text evidence="6">The sequence shown here is derived from an EMBL/GenBank/DDBJ whole genome shotgun (WGS) entry which is preliminary data.</text>
</comment>
<dbReference type="PANTHER" id="PTHR30537">
    <property type="entry name" value="HTH-TYPE TRANSCRIPTIONAL REGULATOR"/>
    <property type="match status" value="1"/>
</dbReference>
<dbReference type="FunFam" id="3.40.190.290:FF:000001">
    <property type="entry name" value="Transcriptional regulator, LysR family"/>
    <property type="match status" value="1"/>
</dbReference>
<keyword evidence="4" id="KW-0804">Transcription</keyword>
<evidence type="ECO:0000313" key="7">
    <source>
        <dbReference type="Proteomes" id="UP000026714"/>
    </source>
</evidence>
<protein>
    <submittedName>
        <fullName evidence="6">Transcriptional regulator</fullName>
    </submittedName>
</protein>
<accession>A0A059KLC1</accession>
<dbReference type="GO" id="GO:0006351">
    <property type="term" value="P:DNA-templated transcription"/>
    <property type="evidence" value="ECO:0007669"/>
    <property type="project" value="TreeGrafter"/>
</dbReference>
<reference evidence="6 7" key="1">
    <citation type="journal article" date="2014" name="FEMS Microbiol. Ecol.">
        <title>Sphaerotilus natans encrusted with nanoball-shaped Fe(III) oxide minerals formed by nitrate-reducing mixotrophic Fe(II) oxidation.</title>
        <authorList>
            <person name="Park S."/>
            <person name="Kim D.H."/>
            <person name="Lee J.H."/>
            <person name="Hur H.G."/>
        </authorList>
    </citation>
    <scope>NUCLEOTIDE SEQUENCE [LARGE SCALE GENOMIC DNA]</scope>
    <source>
        <strain evidence="6 7">DSM 6575</strain>
    </source>
</reference>